<comment type="caution">
    <text evidence="1">The sequence shown here is derived from an EMBL/GenBank/DDBJ whole genome shotgun (WGS) entry which is preliminary data.</text>
</comment>
<organism evidence="1 2">
    <name type="scientific">Meganyctiphanes norvegica</name>
    <name type="common">Northern krill</name>
    <name type="synonym">Thysanopoda norvegica</name>
    <dbReference type="NCBI Taxonomy" id="48144"/>
    <lineage>
        <taxon>Eukaryota</taxon>
        <taxon>Metazoa</taxon>
        <taxon>Ecdysozoa</taxon>
        <taxon>Arthropoda</taxon>
        <taxon>Crustacea</taxon>
        <taxon>Multicrustacea</taxon>
        <taxon>Malacostraca</taxon>
        <taxon>Eumalacostraca</taxon>
        <taxon>Eucarida</taxon>
        <taxon>Euphausiacea</taxon>
        <taxon>Euphausiidae</taxon>
        <taxon>Meganyctiphanes</taxon>
    </lineage>
</organism>
<dbReference type="EMBL" id="CAXKWB010029373">
    <property type="protein sequence ID" value="CAL4135390.1"/>
    <property type="molecule type" value="Genomic_DNA"/>
</dbReference>
<name>A0AAV2RSJ6_MEGNR</name>
<dbReference type="AlphaFoldDB" id="A0AAV2RSJ6"/>
<gene>
    <name evidence="1" type="ORF">MNOR_LOCUS27626</name>
</gene>
<keyword evidence="2" id="KW-1185">Reference proteome</keyword>
<evidence type="ECO:0000313" key="2">
    <source>
        <dbReference type="Proteomes" id="UP001497623"/>
    </source>
</evidence>
<evidence type="ECO:0000313" key="1">
    <source>
        <dbReference type="EMBL" id="CAL4135390.1"/>
    </source>
</evidence>
<reference evidence="1 2" key="1">
    <citation type="submission" date="2024-05" db="EMBL/GenBank/DDBJ databases">
        <authorList>
            <person name="Wallberg A."/>
        </authorList>
    </citation>
    <scope>NUCLEOTIDE SEQUENCE [LARGE SCALE GENOMIC DNA]</scope>
</reference>
<proteinExistence type="predicted"/>
<protein>
    <submittedName>
        <fullName evidence="1">Uncharacterized protein</fullName>
    </submittedName>
</protein>
<accession>A0AAV2RSJ6</accession>
<dbReference type="Proteomes" id="UP001497623">
    <property type="component" value="Unassembled WGS sequence"/>
</dbReference>
<feature type="non-terminal residue" evidence="1">
    <location>
        <position position="1"/>
    </location>
</feature>
<sequence length="111" mass="12683">LNKKKIHHNQTSRLTFDNQSITEPNTITKAFNKHFCKIGEHLAKNFSNHNNLEYKKYLGNPALQSIFLHSTNKSEIIDAIKYFKNNNSSGHDEFSSKFIKMSASILGTALE</sequence>